<feature type="domain" description="C2H2-type" evidence="2">
    <location>
        <begin position="596"/>
        <end position="616"/>
    </location>
</feature>
<dbReference type="EMBL" id="JAUTXT010000015">
    <property type="protein sequence ID" value="KAK3675231.1"/>
    <property type="molecule type" value="Genomic_DNA"/>
</dbReference>
<feature type="domain" description="C2H2-type" evidence="2">
    <location>
        <begin position="476"/>
        <end position="497"/>
    </location>
</feature>
<evidence type="ECO:0000313" key="4">
    <source>
        <dbReference type="Proteomes" id="UP001274830"/>
    </source>
</evidence>
<keyword evidence="4" id="KW-1185">Reference proteome</keyword>
<evidence type="ECO:0000259" key="2">
    <source>
        <dbReference type="SMART" id="SM00355"/>
    </source>
</evidence>
<accession>A0AAE1C250</accession>
<dbReference type="SUPFAM" id="SSF57667">
    <property type="entry name" value="beta-beta-alpha zinc fingers"/>
    <property type="match status" value="1"/>
</dbReference>
<reference evidence="3" key="1">
    <citation type="submission" date="2023-07" db="EMBL/GenBank/DDBJ databases">
        <title>Black Yeasts Isolated from many extreme environments.</title>
        <authorList>
            <person name="Coleine C."/>
            <person name="Stajich J.E."/>
            <person name="Selbmann L."/>
        </authorList>
    </citation>
    <scope>NUCLEOTIDE SEQUENCE</scope>
    <source>
        <strain evidence="3">CCFEE 5485</strain>
    </source>
</reference>
<evidence type="ECO:0000313" key="3">
    <source>
        <dbReference type="EMBL" id="KAK3675231.1"/>
    </source>
</evidence>
<name>A0AAE1C250_9PEZI</name>
<gene>
    <name evidence="3" type="ORF">LTR78_004741</name>
</gene>
<dbReference type="Proteomes" id="UP001274830">
    <property type="component" value="Unassembled WGS sequence"/>
</dbReference>
<feature type="compositionally biased region" description="Polar residues" evidence="1">
    <location>
        <begin position="656"/>
        <end position="665"/>
    </location>
</feature>
<feature type="region of interest" description="Disordered" evidence="1">
    <location>
        <begin position="86"/>
        <end position="150"/>
    </location>
</feature>
<protein>
    <recommendedName>
        <fullName evidence="2">C2H2-type domain-containing protein</fullName>
    </recommendedName>
</protein>
<feature type="compositionally biased region" description="Acidic residues" evidence="1">
    <location>
        <begin position="667"/>
        <end position="683"/>
    </location>
</feature>
<feature type="region of interest" description="Disordered" evidence="1">
    <location>
        <begin position="643"/>
        <end position="753"/>
    </location>
</feature>
<dbReference type="InterPro" id="IPR013087">
    <property type="entry name" value="Znf_C2H2_type"/>
</dbReference>
<feature type="domain" description="C2H2-type" evidence="2">
    <location>
        <begin position="535"/>
        <end position="565"/>
    </location>
</feature>
<dbReference type="AlphaFoldDB" id="A0AAE1C250"/>
<dbReference type="InterPro" id="IPR036236">
    <property type="entry name" value="Znf_C2H2_sf"/>
</dbReference>
<feature type="region of interest" description="Disordered" evidence="1">
    <location>
        <begin position="456"/>
        <end position="475"/>
    </location>
</feature>
<dbReference type="Gene3D" id="3.30.160.60">
    <property type="entry name" value="Classic Zinc Finger"/>
    <property type="match status" value="1"/>
</dbReference>
<organism evidence="3 4">
    <name type="scientific">Recurvomyces mirabilis</name>
    <dbReference type="NCBI Taxonomy" id="574656"/>
    <lineage>
        <taxon>Eukaryota</taxon>
        <taxon>Fungi</taxon>
        <taxon>Dikarya</taxon>
        <taxon>Ascomycota</taxon>
        <taxon>Pezizomycotina</taxon>
        <taxon>Dothideomycetes</taxon>
        <taxon>Dothideomycetidae</taxon>
        <taxon>Mycosphaerellales</taxon>
        <taxon>Teratosphaeriaceae</taxon>
        <taxon>Recurvomyces</taxon>
    </lineage>
</organism>
<comment type="caution">
    <text evidence="3">The sequence shown here is derived from an EMBL/GenBank/DDBJ whole genome shotgun (WGS) entry which is preliminary data.</text>
</comment>
<evidence type="ECO:0000256" key="1">
    <source>
        <dbReference type="SAM" id="MobiDB-lite"/>
    </source>
</evidence>
<feature type="domain" description="C2H2-type" evidence="2">
    <location>
        <begin position="503"/>
        <end position="530"/>
    </location>
</feature>
<feature type="region of interest" description="Disordered" evidence="1">
    <location>
        <begin position="279"/>
        <end position="302"/>
    </location>
</feature>
<feature type="compositionally biased region" description="Polar residues" evidence="1">
    <location>
        <begin position="92"/>
        <end position="149"/>
    </location>
</feature>
<dbReference type="SMART" id="SM00355">
    <property type="entry name" value="ZnF_C2H2"/>
    <property type="match status" value="4"/>
</dbReference>
<sequence>MTTYADYSHQIMAPEDNTDFPLFPYQDIWNQEQTYLPTTTFADQTYLQATTYDSFAAQTAYAQLNHQGNFPYDTAALSNPIKDALHAPSPGYSPTNSASHSFDYQNPPVLSSTSDSGASVQSTISSGMNSPSMHPQQSHDWSQQATVASAPSIHDSLGQGVFAMPNFDYESLPIAGKDCVGELTNISSAQMSRSVTAFSSSHFPYYLANDHAGMVDSTAQHPLFRQADVANPSKLMDIAFAPWSQRSTEADITSPNDSVFRSPITPASATATSPVLERVKGRRQTSTVAPLAHKRARGASPLSTAVSVDSDGILPHPHAPPPTLSSPFFYQSSGHFVPPLELSCSSPLSTTFVSPLFNLTTRHDSTMLSTNHFYSDPSLIQPTFSPTQFSGAQFPEMAAVQSSEAMQYPPSQSPADYKRMVASPRSSNGKAPSPYVAPHKWQPYPAYPTSRRHSVTSIHSRHSQGSISSGDDTNKGLCPITSCGRQVKDLKAHMLTHQNERPEKCPIPTCEYHIKGFARKYDKNRHTLTHYKGTMVCGFCPGSGSAAEKSFNRADVFKRHLTSVHGVEQTPPNARKKSPSSSSSKKPAYGLHESSGMCSTCGITFASAQDFYEHLDDCVLRVVQQAEPSEAINEKLLSSVAEDQEVQETMERHSLSTDVDSSGPTSFDDEEVEEDEEDEEDTQDGTYGTRSAKSGKGSLKSRKSGATQHVGGGNHLTMSGAIGKPKGLTRSKNGVPLSGPMSGKGNKRRKNYPLSWGAAPEKMKMKKRVLCVYDGQRRLWKDDMMLDADHEVRIPLPGAGDGRAWVTDLDVQTMARAEGVLNATEEEKGPWIPEDELERLMA</sequence>
<proteinExistence type="predicted"/>
<feature type="region of interest" description="Disordered" evidence="1">
    <location>
        <begin position="563"/>
        <end position="589"/>
    </location>
</feature>